<name>A0ABU7ZG18_9PAST</name>
<reference evidence="2" key="1">
    <citation type="submission" date="2023-12" db="EMBL/GenBank/DDBJ databases">
        <title>Mannheima indologenes sp. nov. proposed for Clade V organisms of Mannheimia.</title>
        <authorList>
            <person name="Christensen H."/>
        </authorList>
    </citation>
    <scope>NUCLEOTIDE SEQUENCE</scope>
    <source>
        <strain evidence="2">M14.4</strain>
    </source>
</reference>
<evidence type="ECO:0000313" key="2">
    <source>
        <dbReference type="EMBL" id="MEG9476134.1"/>
    </source>
</evidence>
<comment type="caution">
    <text evidence="2">The sequence shown here is derived from an EMBL/GenBank/DDBJ whole genome shotgun (WGS) entry which is preliminary data.</text>
</comment>
<feature type="transmembrane region" description="Helical" evidence="1">
    <location>
        <begin position="94"/>
        <end position="113"/>
    </location>
</feature>
<dbReference type="InterPro" id="IPR008523">
    <property type="entry name" value="DUF805"/>
</dbReference>
<accession>A0ABU7ZG18</accession>
<dbReference type="Pfam" id="PF05656">
    <property type="entry name" value="DUF805"/>
    <property type="match status" value="1"/>
</dbReference>
<dbReference type="RefSeq" id="WP_334254270.1">
    <property type="nucleotide sequence ID" value="NZ_JBAJJM010000010.1"/>
</dbReference>
<keyword evidence="1" id="KW-0812">Transmembrane</keyword>
<dbReference type="Proteomes" id="UP001432017">
    <property type="component" value="Unassembled WGS sequence"/>
</dbReference>
<organism evidence="2 3">
    <name type="scientific">Mannheimia indoligenes</name>
    <dbReference type="NCBI Taxonomy" id="3103145"/>
    <lineage>
        <taxon>Bacteria</taxon>
        <taxon>Pseudomonadati</taxon>
        <taxon>Pseudomonadota</taxon>
        <taxon>Gammaproteobacteria</taxon>
        <taxon>Pasteurellales</taxon>
        <taxon>Pasteurellaceae</taxon>
        <taxon>Mannheimia</taxon>
    </lineage>
</organism>
<evidence type="ECO:0000256" key="1">
    <source>
        <dbReference type="SAM" id="Phobius"/>
    </source>
</evidence>
<dbReference type="EMBL" id="JBAJJM010000010">
    <property type="protein sequence ID" value="MEG9476134.1"/>
    <property type="molecule type" value="Genomic_DNA"/>
</dbReference>
<keyword evidence="1" id="KW-0472">Membrane</keyword>
<gene>
    <name evidence="2" type="ORF">V6W77_07575</name>
</gene>
<feature type="transmembrane region" description="Helical" evidence="1">
    <location>
        <begin position="21"/>
        <end position="45"/>
    </location>
</feature>
<feature type="transmembrane region" description="Helical" evidence="1">
    <location>
        <begin position="166"/>
        <end position="186"/>
    </location>
</feature>
<keyword evidence="3" id="KW-1185">Reference proteome</keyword>
<proteinExistence type="predicted"/>
<keyword evidence="1" id="KW-1133">Transmembrane helix</keyword>
<protein>
    <submittedName>
        <fullName evidence="2">DUF805 domain-containing protein</fullName>
    </submittedName>
</protein>
<evidence type="ECO:0000313" key="3">
    <source>
        <dbReference type="Proteomes" id="UP001432017"/>
    </source>
</evidence>
<sequence>MNIIKGIFGFQGRVGRASFTLFLLFFFIGSIAFNLAILLLVGMRGEFALLDIIQEEPVFYTSLLIALVIYLIIKYSYLTRRVHDFNKKPTESKLYNTILLLDITSFLLIIYYLNMQSKINYDLIEQYHSLMFSRIQSDMEQAEYLFMSSNELRDSLSLLTNSGGVIIIYMLILGLSYCCVVSLSFLKGNDGENDFGKPQVPFWKKTNS</sequence>
<feature type="transmembrane region" description="Helical" evidence="1">
    <location>
        <begin position="57"/>
        <end position="73"/>
    </location>
</feature>